<organism evidence="3 4">
    <name type="scientific">Legionella beliardensis</name>
    <dbReference type="NCBI Taxonomy" id="91822"/>
    <lineage>
        <taxon>Bacteria</taxon>
        <taxon>Pseudomonadati</taxon>
        <taxon>Pseudomonadota</taxon>
        <taxon>Gammaproteobacteria</taxon>
        <taxon>Legionellales</taxon>
        <taxon>Legionellaceae</taxon>
        <taxon>Legionella</taxon>
    </lineage>
</organism>
<dbReference type="EMBL" id="UGNV01000002">
    <property type="protein sequence ID" value="STX55539.1"/>
    <property type="molecule type" value="Genomic_DNA"/>
</dbReference>
<evidence type="ECO:0000313" key="2">
    <source>
        <dbReference type="EMBL" id="STX55466.1"/>
    </source>
</evidence>
<reference evidence="3 4" key="1">
    <citation type="submission" date="2018-06" db="EMBL/GenBank/DDBJ databases">
        <authorList>
            <consortium name="Pathogen Informatics"/>
            <person name="Doyle S."/>
        </authorList>
    </citation>
    <scope>NUCLEOTIDE SEQUENCE [LARGE SCALE GENOMIC DNA]</scope>
    <source>
        <strain evidence="3 4">NCTC13315</strain>
    </source>
</reference>
<feature type="coiled-coil region" evidence="1">
    <location>
        <begin position="281"/>
        <end position="308"/>
    </location>
</feature>
<dbReference type="OrthoDB" id="5652674at2"/>
<proteinExistence type="predicted"/>
<evidence type="ECO:0000256" key="1">
    <source>
        <dbReference type="SAM" id="Coils"/>
    </source>
</evidence>
<dbReference type="RefSeq" id="WP_115304117.1">
    <property type="nucleotide sequence ID" value="NZ_CAAAHO010000010.1"/>
</dbReference>
<dbReference type="AlphaFoldDB" id="A0A378JQR8"/>
<accession>A0A378JQR8</accession>
<gene>
    <name evidence="2" type="ORF">NCTC13315_02838</name>
    <name evidence="3" type="ORF">NCTC13315_02911</name>
</gene>
<sequence>MARLDDLMPEFRETKKDLRALNTNVVTGVRRRPWLDKTDDTDINKDTRSISSQTYSDVVSIPSNKEDLSKGSINHVDKPPLSFEDLRSNPLQLFRYLYELSKHEDDNNQTPRVRLKEIMLKLNISKDSARTALRFLLREKFIQRIAFQPGHLGWSRYKLNEVICQQLQRAIQKGFINPFDLDKDIIVENPNKGGNNLNDPWDEVDITPLENIGFNKKHLLQVKNKITPELAQESINHFSYGLKFNKKTIEYSNPIATLISVLKRGEAWIEPLYKSPQELSQIKLLEMKKAESERKKKLEEELYDLSLNEWLENLSEERSNEIAPDNRKKGDLVPPRAKLTSYFKENVWPEKRKAYLIEE</sequence>
<dbReference type="Proteomes" id="UP000254968">
    <property type="component" value="Unassembled WGS sequence"/>
</dbReference>
<evidence type="ECO:0000313" key="3">
    <source>
        <dbReference type="EMBL" id="STX55539.1"/>
    </source>
</evidence>
<dbReference type="EMBL" id="UGNV01000002">
    <property type="protein sequence ID" value="STX55466.1"/>
    <property type="molecule type" value="Genomic_DNA"/>
</dbReference>
<protein>
    <submittedName>
        <fullName evidence="3">Uncharacterized protein</fullName>
    </submittedName>
</protein>
<keyword evidence="4" id="KW-1185">Reference proteome</keyword>
<evidence type="ECO:0000313" key="4">
    <source>
        <dbReference type="Proteomes" id="UP000254968"/>
    </source>
</evidence>
<keyword evidence="1" id="KW-0175">Coiled coil</keyword>
<name>A0A378JQR8_9GAMM</name>